<feature type="transmembrane region" description="Helical" evidence="6">
    <location>
        <begin position="207"/>
        <end position="224"/>
    </location>
</feature>
<feature type="transmembrane region" description="Helical" evidence="6">
    <location>
        <begin position="376"/>
        <end position="400"/>
    </location>
</feature>
<dbReference type="RefSeq" id="WP_183323136.1">
    <property type="nucleotide sequence ID" value="NZ_JACHVQ010000007.1"/>
</dbReference>
<feature type="transmembrane region" description="Helical" evidence="6">
    <location>
        <begin position="167"/>
        <end position="187"/>
    </location>
</feature>
<dbReference type="AlphaFoldDB" id="A0A839NEF2"/>
<feature type="transmembrane region" description="Helical" evidence="6">
    <location>
        <begin position="83"/>
        <end position="103"/>
    </location>
</feature>
<evidence type="ECO:0000256" key="3">
    <source>
        <dbReference type="ARBA" id="ARBA00022989"/>
    </source>
</evidence>
<evidence type="ECO:0000256" key="6">
    <source>
        <dbReference type="SAM" id="Phobius"/>
    </source>
</evidence>
<keyword evidence="9" id="KW-1185">Reference proteome</keyword>
<feature type="transmembrane region" description="Helical" evidence="6">
    <location>
        <begin position="272"/>
        <end position="292"/>
    </location>
</feature>
<evidence type="ECO:0000256" key="4">
    <source>
        <dbReference type="ARBA" id="ARBA00023136"/>
    </source>
</evidence>
<dbReference type="Proteomes" id="UP000559182">
    <property type="component" value="Unassembled WGS sequence"/>
</dbReference>
<feature type="domain" description="NADH:quinone oxidoreductase/Mrp antiporter transmembrane" evidence="7">
    <location>
        <begin position="130"/>
        <end position="426"/>
    </location>
</feature>
<protein>
    <submittedName>
        <fullName evidence="8">NADH-quinone oxidoreductase subunit N</fullName>
    </submittedName>
</protein>
<gene>
    <name evidence="8" type="ORF">FHU39_004754</name>
</gene>
<comment type="caution">
    <text evidence="8">The sequence shown here is derived from an EMBL/GenBank/DDBJ whole genome shotgun (WGS) entry which is preliminary data.</text>
</comment>
<dbReference type="GO" id="GO:0012505">
    <property type="term" value="C:endomembrane system"/>
    <property type="evidence" value="ECO:0007669"/>
    <property type="project" value="UniProtKB-SubCell"/>
</dbReference>
<dbReference type="GO" id="GO:0016020">
    <property type="term" value="C:membrane"/>
    <property type="evidence" value="ECO:0007669"/>
    <property type="project" value="UniProtKB-SubCell"/>
</dbReference>
<evidence type="ECO:0000256" key="1">
    <source>
        <dbReference type="ARBA" id="ARBA00004127"/>
    </source>
</evidence>
<feature type="transmembrane region" description="Helical" evidence="6">
    <location>
        <begin position="244"/>
        <end position="266"/>
    </location>
</feature>
<reference evidence="8 9" key="1">
    <citation type="submission" date="2020-08" db="EMBL/GenBank/DDBJ databases">
        <title>Sequencing the genomes of 1000 actinobacteria strains.</title>
        <authorList>
            <person name="Klenk H.-P."/>
        </authorList>
    </citation>
    <scope>NUCLEOTIDE SEQUENCE [LARGE SCALE GENOMIC DNA]</scope>
    <source>
        <strain evidence="8 9">DSM 105369</strain>
    </source>
</reference>
<evidence type="ECO:0000259" key="7">
    <source>
        <dbReference type="Pfam" id="PF00361"/>
    </source>
</evidence>
<sequence length="482" mass="49520">MKLTYDWWLLAPVLIPAVGSVFLLLLDALLPRLGRVHWALTAILLLAGAAAAVPGALPSADNPRETLCLPTGVCLYSVDHVGVGLQLTALVSGAVIALLALPIRVPAERAAIQATLLLAATAGATGVVAARDLGSWLVLLELATLPAVALVALRARRSAVDGALSMLMTALVSFAITTMGVALWFAATGSALFTGNAVLNASRDADSRRILVLAVVFIIAGLAFKMSLAPFHAWTPEAFGGASVPIGGFLAVTSKAAALAALLVIFRGVTVLGTSALAAIGVLSAVSMTLGNVMALREKNALRFLAWSTVSQAGWVVLPLATVSSRAVLSAAAYLVVYAVATLVAFAVVTALAHADGRDHAIGLASYGGLLRRRPMLAVTLALALLTLMGLPPAVIGLVAKVAAIGPVAGGRLWVLAVIAALNAMLGVAVYLRWLRILFGARKDPDQADRLHPVHHALVIIGACALVVTSIAPHSLLQIVGR</sequence>
<keyword evidence="3 6" id="KW-1133">Transmembrane helix</keyword>
<evidence type="ECO:0000313" key="9">
    <source>
        <dbReference type="Proteomes" id="UP000559182"/>
    </source>
</evidence>
<dbReference type="InterPro" id="IPR001750">
    <property type="entry name" value="ND/Mrp_TM"/>
</dbReference>
<feature type="transmembrane region" description="Helical" evidence="6">
    <location>
        <begin position="453"/>
        <end position="472"/>
    </location>
</feature>
<feature type="transmembrane region" description="Helical" evidence="6">
    <location>
        <begin position="304"/>
        <end position="325"/>
    </location>
</feature>
<dbReference type="Pfam" id="PF00361">
    <property type="entry name" value="Proton_antipo_M"/>
    <property type="match status" value="1"/>
</dbReference>
<feature type="transmembrane region" description="Helical" evidence="6">
    <location>
        <begin position="412"/>
        <end position="432"/>
    </location>
</feature>
<comment type="subcellular location">
    <subcellularLocation>
        <location evidence="1">Endomembrane system</location>
        <topology evidence="1">Multi-pass membrane protein</topology>
    </subcellularLocation>
    <subcellularLocation>
        <location evidence="5">Membrane</location>
        <topology evidence="5">Multi-pass membrane protein</topology>
    </subcellularLocation>
</comment>
<feature type="transmembrane region" description="Helical" evidence="6">
    <location>
        <begin position="38"/>
        <end position="57"/>
    </location>
</feature>
<keyword evidence="4 6" id="KW-0472">Membrane</keyword>
<proteinExistence type="predicted"/>
<evidence type="ECO:0000256" key="5">
    <source>
        <dbReference type="RuleBase" id="RU000320"/>
    </source>
</evidence>
<feature type="transmembrane region" description="Helical" evidence="6">
    <location>
        <begin position="136"/>
        <end position="155"/>
    </location>
</feature>
<keyword evidence="2 5" id="KW-0812">Transmembrane</keyword>
<feature type="transmembrane region" description="Helical" evidence="6">
    <location>
        <begin position="110"/>
        <end position="130"/>
    </location>
</feature>
<organism evidence="8 9">
    <name type="scientific">Flexivirga oryzae</name>
    <dbReference type="NCBI Taxonomy" id="1794944"/>
    <lineage>
        <taxon>Bacteria</taxon>
        <taxon>Bacillati</taxon>
        <taxon>Actinomycetota</taxon>
        <taxon>Actinomycetes</taxon>
        <taxon>Micrococcales</taxon>
        <taxon>Dermacoccaceae</taxon>
        <taxon>Flexivirga</taxon>
    </lineage>
</organism>
<accession>A0A839NEF2</accession>
<evidence type="ECO:0000256" key="2">
    <source>
        <dbReference type="ARBA" id="ARBA00022692"/>
    </source>
</evidence>
<feature type="transmembrane region" description="Helical" evidence="6">
    <location>
        <begin position="6"/>
        <end position="26"/>
    </location>
</feature>
<name>A0A839NEF2_9MICO</name>
<evidence type="ECO:0000313" key="8">
    <source>
        <dbReference type="EMBL" id="MBB2894703.1"/>
    </source>
</evidence>
<dbReference type="EMBL" id="JACHVQ010000007">
    <property type="protein sequence ID" value="MBB2894703.1"/>
    <property type="molecule type" value="Genomic_DNA"/>
</dbReference>
<dbReference type="PANTHER" id="PTHR22773">
    <property type="entry name" value="NADH DEHYDROGENASE"/>
    <property type="match status" value="1"/>
</dbReference>
<feature type="transmembrane region" description="Helical" evidence="6">
    <location>
        <begin position="331"/>
        <end position="355"/>
    </location>
</feature>